<accession>A0A1R3FXE8</accession>
<name>A0A1R3FXE8_9ROSI</name>
<sequence>MSSFIWFPYPKASGPVLNREKPGNETHSRRPRPKLDAFHHLSKPPLKD</sequence>
<evidence type="ECO:0000256" key="1">
    <source>
        <dbReference type="SAM" id="MobiDB-lite"/>
    </source>
</evidence>
<feature type="region of interest" description="Disordered" evidence="1">
    <location>
        <begin position="1"/>
        <end position="48"/>
    </location>
</feature>
<proteinExistence type="predicted"/>
<comment type="caution">
    <text evidence="2">The sequence shown here is derived from an EMBL/GenBank/DDBJ whole genome shotgun (WGS) entry which is preliminary data.</text>
</comment>
<evidence type="ECO:0000313" key="2">
    <source>
        <dbReference type="EMBL" id="OMO50475.1"/>
    </source>
</evidence>
<keyword evidence="3" id="KW-1185">Reference proteome</keyword>
<organism evidence="2 3">
    <name type="scientific">Corchorus olitorius</name>
    <dbReference type="NCBI Taxonomy" id="93759"/>
    <lineage>
        <taxon>Eukaryota</taxon>
        <taxon>Viridiplantae</taxon>
        <taxon>Streptophyta</taxon>
        <taxon>Embryophyta</taxon>
        <taxon>Tracheophyta</taxon>
        <taxon>Spermatophyta</taxon>
        <taxon>Magnoliopsida</taxon>
        <taxon>eudicotyledons</taxon>
        <taxon>Gunneridae</taxon>
        <taxon>Pentapetalae</taxon>
        <taxon>rosids</taxon>
        <taxon>malvids</taxon>
        <taxon>Malvales</taxon>
        <taxon>Malvaceae</taxon>
        <taxon>Grewioideae</taxon>
        <taxon>Apeibeae</taxon>
        <taxon>Corchorus</taxon>
    </lineage>
</organism>
<gene>
    <name evidence="2" type="ORF">COLO4_38058</name>
</gene>
<dbReference type="AlphaFoldDB" id="A0A1R3FXE8"/>
<evidence type="ECO:0000313" key="3">
    <source>
        <dbReference type="Proteomes" id="UP000187203"/>
    </source>
</evidence>
<feature type="compositionally biased region" description="Basic and acidic residues" evidence="1">
    <location>
        <begin position="18"/>
        <end position="48"/>
    </location>
</feature>
<reference evidence="3" key="1">
    <citation type="submission" date="2013-09" db="EMBL/GenBank/DDBJ databases">
        <title>Corchorus olitorius genome sequencing.</title>
        <authorList>
            <person name="Alam M."/>
            <person name="Haque M.S."/>
            <person name="Islam M.S."/>
            <person name="Emdad E.M."/>
            <person name="Islam M.M."/>
            <person name="Ahmed B."/>
            <person name="Halim A."/>
            <person name="Hossen Q.M.M."/>
            <person name="Hossain M.Z."/>
            <person name="Ahmed R."/>
            <person name="Khan M.M."/>
            <person name="Islam R."/>
            <person name="Rashid M.M."/>
            <person name="Khan S.A."/>
            <person name="Rahman M.S."/>
            <person name="Alam M."/>
            <person name="Yahiya A.S."/>
            <person name="Khan M.S."/>
            <person name="Azam M.S."/>
            <person name="Haque T."/>
            <person name="Lashkar M.Z.H."/>
            <person name="Akhand A.I."/>
            <person name="Morshed G."/>
            <person name="Roy S."/>
            <person name="Uddin K.S."/>
            <person name="Rabeya T."/>
            <person name="Hossain A.S."/>
            <person name="Chowdhury A."/>
            <person name="Snigdha A.R."/>
            <person name="Mortoza M.S."/>
            <person name="Matin S.A."/>
            <person name="Hoque S.M.E."/>
            <person name="Islam M.K."/>
            <person name="Roy D.K."/>
            <person name="Haider R."/>
            <person name="Moosa M.M."/>
            <person name="Elias S.M."/>
            <person name="Hasan A.M."/>
            <person name="Jahan S."/>
            <person name="Shafiuddin M."/>
            <person name="Mahmood N."/>
            <person name="Shommy N.S."/>
        </authorList>
    </citation>
    <scope>NUCLEOTIDE SEQUENCE [LARGE SCALE GENOMIC DNA]</scope>
    <source>
        <strain evidence="3">cv. O-4</strain>
    </source>
</reference>
<dbReference type="Proteomes" id="UP000187203">
    <property type="component" value="Unassembled WGS sequence"/>
</dbReference>
<dbReference type="EMBL" id="AWUE01024538">
    <property type="protein sequence ID" value="OMO50475.1"/>
    <property type="molecule type" value="Genomic_DNA"/>
</dbReference>
<protein>
    <submittedName>
        <fullName evidence="2">Uncharacterized protein</fullName>
    </submittedName>
</protein>